<keyword evidence="2" id="KW-1185">Reference proteome</keyword>
<reference evidence="1 2" key="1">
    <citation type="submission" date="2016-10" db="EMBL/GenBank/DDBJ databases">
        <authorList>
            <person name="de Groot N.N."/>
        </authorList>
    </citation>
    <scope>NUCLEOTIDE SEQUENCE [LARGE SCALE GENOMIC DNA]</scope>
    <source>
        <strain evidence="1 2">DSM 16619</strain>
    </source>
</reference>
<dbReference type="AlphaFoldDB" id="A0A1G6MBB0"/>
<proteinExistence type="predicted"/>
<dbReference type="Gene3D" id="4.10.280.80">
    <property type="match status" value="1"/>
</dbReference>
<evidence type="ECO:0000313" key="2">
    <source>
        <dbReference type="Proteomes" id="UP000198781"/>
    </source>
</evidence>
<name>A0A1G6MBB0_9BURK</name>
<organism evidence="1 2">
    <name type="scientific">Paracidovorax valerianellae</name>
    <dbReference type="NCBI Taxonomy" id="187868"/>
    <lineage>
        <taxon>Bacteria</taxon>
        <taxon>Pseudomonadati</taxon>
        <taxon>Pseudomonadota</taxon>
        <taxon>Betaproteobacteria</taxon>
        <taxon>Burkholderiales</taxon>
        <taxon>Comamonadaceae</taxon>
        <taxon>Paracidovorax</taxon>
    </lineage>
</organism>
<dbReference type="EMBL" id="FMZC01000002">
    <property type="protein sequence ID" value="SDC52225.1"/>
    <property type="molecule type" value="Genomic_DNA"/>
</dbReference>
<dbReference type="RefSeq" id="WP_217640139.1">
    <property type="nucleotide sequence ID" value="NZ_FMZC01000002.1"/>
</dbReference>
<dbReference type="STRING" id="187868.SAMN05192589_102358"/>
<gene>
    <name evidence="1" type="ORF">SAMN05192589_102358</name>
</gene>
<dbReference type="Gene3D" id="3.90.1720.80">
    <property type="match status" value="1"/>
</dbReference>
<dbReference type="Proteomes" id="UP000198781">
    <property type="component" value="Unassembled WGS sequence"/>
</dbReference>
<accession>A0A1G6MBB0</accession>
<protein>
    <submittedName>
        <fullName evidence="1">Type VI secretion system (T6SS), amidase effector protein 4</fullName>
    </submittedName>
</protein>
<evidence type="ECO:0000313" key="1">
    <source>
        <dbReference type="EMBL" id="SDC52225.1"/>
    </source>
</evidence>
<sequence length="164" mass="18343">MTKPIFENLKSNHYSSDRMQPTRFLDGASVYREIGYDMDQLKRQNAGYENTCAVRMSLALLKSGTGITGRLKIKEGPLKGRFVESGAKLLADQLMQRGVLGYPQILTADNVQAKIQGKRGVIFFWKMASYSGGHIDLVESTNAASVCSSACYFDSKEIWFWPLD</sequence>
<dbReference type="InterPro" id="IPR025562">
    <property type="entry name" value="Tae4"/>
</dbReference>
<dbReference type="Pfam" id="PF14113">
    <property type="entry name" value="Tae4"/>
    <property type="match status" value="1"/>
</dbReference>